<gene>
    <name evidence="2" type="ORF">GCM10011509_33260</name>
</gene>
<evidence type="ECO:0000256" key="1">
    <source>
        <dbReference type="SAM" id="MobiDB-lite"/>
    </source>
</evidence>
<evidence type="ECO:0000313" key="2">
    <source>
        <dbReference type="EMBL" id="GGK82075.1"/>
    </source>
</evidence>
<dbReference type="Proteomes" id="UP000662111">
    <property type="component" value="Unassembled WGS sequence"/>
</dbReference>
<keyword evidence="3" id="KW-1185">Reference proteome</keyword>
<accession>A0ABQ2FC07</accession>
<organism evidence="2 3">
    <name type="scientific">Ornithinimicrobium pekingense</name>
    <dbReference type="NCBI Taxonomy" id="384677"/>
    <lineage>
        <taxon>Bacteria</taxon>
        <taxon>Bacillati</taxon>
        <taxon>Actinomycetota</taxon>
        <taxon>Actinomycetes</taxon>
        <taxon>Micrococcales</taxon>
        <taxon>Ornithinimicrobiaceae</taxon>
        <taxon>Ornithinimicrobium</taxon>
    </lineage>
</organism>
<reference evidence="3" key="1">
    <citation type="journal article" date="2019" name="Int. J. Syst. Evol. Microbiol.">
        <title>The Global Catalogue of Microorganisms (GCM) 10K type strain sequencing project: providing services to taxonomists for standard genome sequencing and annotation.</title>
        <authorList>
            <consortium name="The Broad Institute Genomics Platform"/>
            <consortium name="The Broad Institute Genome Sequencing Center for Infectious Disease"/>
            <person name="Wu L."/>
            <person name="Ma J."/>
        </authorList>
    </citation>
    <scope>NUCLEOTIDE SEQUENCE [LARGE SCALE GENOMIC DNA]</scope>
    <source>
        <strain evidence="3">CGMCC 1.5362</strain>
    </source>
</reference>
<comment type="caution">
    <text evidence="2">The sequence shown here is derived from an EMBL/GenBank/DDBJ whole genome shotgun (WGS) entry which is preliminary data.</text>
</comment>
<feature type="compositionally biased region" description="Basic and acidic residues" evidence="1">
    <location>
        <begin position="96"/>
        <end position="114"/>
    </location>
</feature>
<name>A0ABQ2FC07_9MICO</name>
<dbReference type="EMBL" id="BMLB01000008">
    <property type="protein sequence ID" value="GGK82075.1"/>
    <property type="molecule type" value="Genomic_DNA"/>
</dbReference>
<protein>
    <submittedName>
        <fullName evidence="2">Uncharacterized protein</fullName>
    </submittedName>
</protein>
<evidence type="ECO:0000313" key="3">
    <source>
        <dbReference type="Proteomes" id="UP000662111"/>
    </source>
</evidence>
<proteinExistence type="predicted"/>
<feature type="region of interest" description="Disordered" evidence="1">
    <location>
        <begin position="81"/>
        <end position="114"/>
    </location>
</feature>
<sequence length="114" mass="12790">MDAGGLRLDAVMQLLEGTGFGLAVVRTDQAPPAIGWDLTDLEARTRRGSRFPAHRQVRRSVRGPLWWHYHEVLGGRGLGPQPAWTAEGFIPPEGTRYGKEPRPYEEGEGPRWPY</sequence>